<protein>
    <recommendedName>
        <fullName evidence="3">Pheromone-binding protein-related protein 1</fullName>
    </recommendedName>
</protein>
<dbReference type="Pfam" id="PF01395">
    <property type="entry name" value="PBP_GOBP"/>
    <property type="match status" value="1"/>
</dbReference>
<dbReference type="SUPFAM" id="SSF47565">
    <property type="entry name" value="Insect pheromone/odorant-binding proteins"/>
    <property type="match status" value="1"/>
</dbReference>
<accession>A0A0L7R080</accession>
<dbReference type="Proteomes" id="UP000053825">
    <property type="component" value="Unassembled WGS sequence"/>
</dbReference>
<dbReference type="OrthoDB" id="7616805at2759"/>
<evidence type="ECO:0000313" key="1">
    <source>
        <dbReference type="EMBL" id="KOC64248.1"/>
    </source>
</evidence>
<dbReference type="CDD" id="cd23992">
    <property type="entry name" value="PBP_GOBP"/>
    <property type="match status" value="1"/>
</dbReference>
<dbReference type="SMART" id="SM00708">
    <property type="entry name" value="PhBP"/>
    <property type="match status" value="1"/>
</dbReference>
<reference evidence="1 2" key="1">
    <citation type="submission" date="2015-07" db="EMBL/GenBank/DDBJ databases">
        <title>The genome of Habropoda laboriosa.</title>
        <authorList>
            <person name="Pan H."/>
            <person name="Kapheim K."/>
        </authorList>
    </citation>
    <scope>NUCLEOTIDE SEQUENCE [LARGE SCALE GENOMIC DNA]</scope>
    <source>
        <strain evidence="1">0110345459</strain>
    </source>
</reference>
<evidence type="ECO:0000313" key="2">
    <source>
        <dbReference type="Proteomes" id="UP000053825"/>
    </source>
</evidence>
<proteinExistence type="predicted"/>
<dbReference type="InterPro" id="IPR036728">
    <property type="entry name" value="PBP_GOBP_sf"/>
</dbReference>
<gene>
    <name evidence="1" type="ORF">WH47_12550</name>
</gene>
<name>A0A0L7R080_9HYME</name>
<evidence type="ECO:0008006" key="3">
    <source>
        <dbReference type="Google" id="ProtNLM"/>
    </source>
</evidence>
<sequence>MASTIFQGLLSENFLELPAKFAGFPLESLPECIDRANMTSAELRKLHDSPEERIKMINGDGDFRKFGCFVACVFQKIGLMTGSALNSQTVSEFIESKHDGNLDMVSFVSKMVEVCASDIEETDNECDVALAFRVCLLKAMRTRD</sequence>
<keyword evidence="2" id="KW-1185">Reference proteome</keyword>
<dbReference type="InterPro" id="IPR006170">
    <property type="entry name" value="PBP/GOBP"/>
</dbReference>
<organism evidence="1 2">
    <name type="scientific">Habropoda laboriosa</name>
    <dbReference type="NCBI Taxonomy" id="597456"/>
    <lineage>
        <taxon>Eukaryota</taxon>
        <taxon>Metazoa</taxon>
        <taxon>Ecdysozoa</taxon>
        <taxon>Arthropoda</taxon>
        <taxon>Hexapoda</taxon>
        <taxon>Insecta</taxon>
        <taxon>Pterygota</taxon>
        <taxon>Neoptera</taxon>
        <taxon>Endopterygota</taxon>
        <taxon>Hymenoptera</taxon>
        <taxon>Apocrita</taxon>
        <taxon>Aculeata</taxon>
        <taxon>Apoidea</taxon>
        <taxon>Anthophila</taxon>
        <taxon>Apidae</taxon>
        <taxon>Habropoda</taxon>
    </lineage>
</organism>
<dbReference type="AlphaFoldDB" id="A0A0L7R080"/>
<dbReference type="EMBL" id="KQ414672">
    <property type="protein sequence ID" value="KOC64248.1"/>
    <property type="molecule type" value="Genomic_DNA"/>
</dbReference>
<dbReference type="GO" id="GO:0005549">
    <property type="term" value="F:odorant binding"/>
    <property type="evidence" value="ECO:0007669"/>
    <property type="project" value="InterPro"/>
</dbReference>
<dbReference type="Gene3D" id="1.10.238.20">
    <property type="entry name" value="Pheromone/general odorant binding protein domain"/>
    <property type="match status" value="1"/>
</dbReference>